<accession>A0A6H9XGD8</accession>
<evidence type="ECO:0000256" key="2">
    <source>
        <dbReference type="ARBA" id="ARBA00022729"/>
    </source>
</evidence>
<evidence type="ECO:0000256" key="5">
    <source>
        <dbReference type="ARBA" id="ARBA00023288"/>
    </source>
</evidence>
<protein>
    <recommendedName>
        <fullName evidence="10">Secreted protein</fullName>
    </recommendedName>
</protein>
<dbReference type="EMBL" id="UARK01000001">
    <property type="protein sequence ID" value="SPW23732.1"/>
    <property type="molecule type" value="Genomic_DNA"/>
</dbReference>
<keyword evidence="5" id="KW-0449">Lipoprotein</keyword>
<keyword evidence="2 6" id="KW-0732">Signal</keyword>
<dbReference type="InterPro" id="IPR025971">
    <property type="entry name" value="LppP/LprE"/>
</dbReference>
<sequence length="363" mass="40154">MDIAKLRTIALLMLTAFLVVSCSSAGKNDDPDTTTSASAAPQCPKQKLDLAETAFGLWLQGRKIPQQEAGLAWDFEVLDNHFDPCAKLSWVTLRGVSQTVGEEQQSAWDDATQTVVFFHYDKLITDVHQLVAPQIGKIKVEPDTITVEFAEFSPNYPREWHGDWEAITYKLKGDKLEQKTDPILDIRALDLDFGKNPPPSSHSVISPYGNVHQKPWDYEVKSGVLARVPMDDIQILCDIAHKPNEIHCQNQQESTWPLIAPPNDDAGADRGNGDTNHAHIIFGTPNQFYTSFSFPSNTTAGELIADEAVTKVGQYLIDTRGDNVKISNNAFTVTLASGVAVAEQKPLVKLDTSRFPNNLAPWE</sequence>
<reference evidence="8 9" key="1">
    <citation type="submission" date="2018-06" db="EMBL/GenBank/DDBJ databases">
        <authorList>
            <consortium name="Pathogen Informatics"/>
            <person name="Doyle S."/>
        </authorList>
    </citation>
    <scope>NUCLEOTIDE SEQUENCE [LARGE SCALE GENOMIC DNA]</scope>
    <source>
        <strain evidence="8 9">NCTC10254</strain>
    </source>
</reference>
<feature type="signal peptide" evidence="6">
    <location>
        <begin position="1"/>
        <end position="25"/>
    </location>
</feature>
<evidence type="ECO:0000256" key="4">
    <source>
        <dbReference type="ARBA" id="ARBA00023139"/>
    </source>
</evidence>
<keyword evidence="1" id="KW-1003">Cell membrane</keyword>
<organism evidence="8 9">
    <name type="scientific">Corynebacterium matruchotii</name>
    <dbReference type="NCBI Taxonomy" id="43768"/>
    <lineage>
        <taxon>Bacteria</taxon>
        <taxon>Bacillati</taxon>
        <taxon>Actinomycetota</taxon>
        <taxon>Actinomycetes</taxon>
        <taxon>Mycobacteriales</taxon>
        <taxon>Corynebacteriaceae</taxon>
        <taxon>Corynebacterium</taxon>
    </lineage>
</organism>
<gene>
    <name evidence="7" type="ORF">HBA49_06245</name>
    <name evidence="8" type="ORF">NCTC10254_00089</name>
</gene>
<evidence type="ECO:0000256" key="1">
    <source>
        <dbReference type="ARBA" id="ARBA00022475"/>
    </source>
</evidence>
<keyword evidence="4" id="KW-0564">Palmitate</keyword>
<dbReference type="EMBL" id="CP050134">
    <property type="protein sequence ID" value="QIP45158.1"/>
    <property type="molecule type" value="Genomic_DNA"/>
</dbReference>
<evidence type="ECO:0000256" key="6">
    <source>
        <dbReference type="SAM" id="SignalP"/>
    </source>
</evidence>
<evidence type="ECO:0000256" key="3">
    <source>
        <dbReference type="ARBA" id="ARBA00023136"/>
    </source>
</evidence>
<evidence type="ECO:0000313" key="8">
    <source>
        <dbReference type="EMBL" id="SPW23732.1"/>
    </source>
</evidence>
<name>A0A6H9XGD8_9CORY</name>
<dbReference type="PROSITE" id="PS51257">
    <property type="entry name" value="PROKAR_LIPOPROTEIN"/>
    <property type="match status" value="1"/>
</dbReference>
<proteinExistence type="predicted"/>
<feature type="chain" id="PRO_5041554368" description="Secreted protein" evidence="6">
    <location>
        <begin position="26"/>
        <end position="363"/>
    </location>
</feature>
<dbReference type="GeneID" id="84573434"/>
<evidence type="ECO:0008006" key="10">
    <source>
        <dbReference type="Google" id="ProtNLM"/>
    </source>
</evidence>
<dbReference type="Pfam" id="PF14041">
    <property type="entry name" value="Lipoprotein_21"/>
    <property type="match status" value="1"/>
</dbReference>
<keyword evidence="3" id="KW-0472">Membrane</keyword>
<dbReference type="RefSeq" id="WP_005525208.1">
    <property type="nucleotide sequence ID" value="NZ_CAJPQJ010000010.1"/>
</dbReference>
<evidence type="ECO:0000313" key="7">
    <source>
        <dbReference type="EMBL" id="QIP45158.1"/>
    </source>
</evidence>
<evidence type="ECO:0000313" key="9">
    <source>
        <dbReference type="Proteomes" id="UP000249886"/>
    </source>
</evidence>
<dbReference type="AlphaFoldDB" id="A0A6H9XGD8"/>
<dbReference type="Proteomes" id="UP000249886">
    <property type="component" value="Unassembled WGS sequence"/>
</dbReference>
<reference evidence="7" key="2">
    <citation type="submission" date="2020-03" db="EMBL/GenBank/DDBJ databases">
        <authorList>
            <person name="Johnston C.D."/>
            <person name="Cotton S.L."/>
            <person name="Dewhirst F.E."/>
        </authorList>
    </citation>
    <scope>NUCLEOTIDE SEQUENCE [LARGE SCALE GENOMIC DNA]</scope>
    <source>
        <strain evidence="7">ATCC 14266</strain>
    </source>
</reference>